<dbReference type="GO" id="GO:1901911">
    <property type="term" value="P:adenosine 5'-(hexahydrogen pentaphosphate) catabolic process"/>
    <property type="evidence" value="ECO:0007669"/>
    <property type="project" value="TreeGrafter"/>
</dbReference>
<accession>A0A507BR89</accession>
<evidence type="ECO:0000256" key="3">
    <source>
        <dbReference type="ARBA" id="ARBA00022801"/>
    </source>
</evidence>
<keyword evidence="2" id="KW-0479">Metal-binding</keyword>
<keyword evidence="4" id="KW-0460">Magnesium</keyword>
<feature type="domain" description="Nudix hydrolase" evidence="5">
    <location>
        <begin position="20"/>
        <end position="152"/>
    </location>
</feature>
<dbReference type="AlphaFoldDB" id="A0A507BR89"/>
<dbReference type="GO" id="GO:0005634">
    <property type="term" value="C:nucleus"/>
    <property type="evidence" value="ECO:0007669"/>
    <property type="project" value="TreeGrafter"/>
</dbReference>
<dbReference type="GO" id="GO:1901907">
    <property type="term" value="P:diadenosine pentaphosphate catabolic process"/>
    <property type="evidence" value="ECO:0007669"/>
    <property type="project" value="TreeGrafter"/>
</dbReference>
<dbReference type="GO" id="GO:0034432">
    <property type="term" value="F:bis(5'-adenosyl)-pentaphosphatase activity"/>
    <property type="evidence" value="ECO:0007669"/>
    <property type="project" value="TreeGrafter"/>
</dbReference>
<keyword evidence="3" id="KW-0378">Hydrolase</keyword>
<dbReference type="GO" id="GO:0008486">
    <property type="term" value="F:diphosphoinositol-polyphosphate diphosphatase activity"/>
    <property type="evidence" value="ECO:0007669"/>
    <property type="project" value="TreeGrafter"/>
</dbReference>
<reference evidence="6 7" key="1">
    <citation type="journal article" date="2019" name="Sci. Rep.">
        <title>Comparative genomics of chytrid fungi reveal insights into the obligate biotrophic and pathogenic lifestyle of Synchytrium endobioticum.</title>
        <authorList>
            <person name="van de Vossenberg B.T.L.H."/>
            <person name="Warris S."/>
            <person name="Nguyen H.D.T."/>
            <person name="van Gent-Pelzer M.P.E."/>
            <person name="Joly D.L."/>
            <person name="van de Geest H.C."/>
            <person name="Bonants P.J.M."/>
            <person name="Smith D.S."/>
            <person name="Levesque C.A."/>
            <person name="van der Lee T.A.J."/>
        </authorList>
    </citation>
    <scope>NUCLEOTIDE SEQUENCE [LARGE SCALE GENOMIC DNA]</scope>
    <source>
        <strain evidence="6 7">JEL517</strain>
    </source>
</reference>
<dbReference type="Gene3D" id="3.90.79.10">
    <property type="entry name" value="Nucleoside Triphosphate Pyrophosphohydrolase"/>
    <property type="match status" value="1"/>
</dbReference>
<dbReference type="GeneID" id="42006307"/>
<dbReference type="Proteomes" id="UP000319731">
    <property type="component" value="Unassembled WGS sequence"/>
</dbReference>
<dbReference type="PANTHER" id="PTHR12629">
    <property type="entry name" value="DIPHOSPHOINOSITOL POLYPHOSPHATE PHOSPHOHYDROLASE"/>
    <property type="match status" value="1"/>
</dbReference>
<dbReference type="InterPro" id="IPR047198">
    <property type="entry name" value="DDP-like_NUDIX"/>
</dbReference>
<dbReference type="GO" id="GO:0046872">
    <property type="term" value="F:metal ion binding"/>
    <property type="evidence" value="ECO:0007669"/>
    <property type="project" value="UniProtKB-KW"/>
</dbReference>
<protein>
    <recommendedName>
        <fullName evidence="5">Nudix hydrolase domain-containing protein</fullName>
    </recommendedName>
</protein>
<dbReference type="PANTHER" id="PTHR12629:SF0">
    <property type="entry name" value="DIPHOSPHOINOSITOL-POLYPHOSPHATE DIPHOSPHATASE"/>
    <property type="match status" value="1"/>
</dbReference>
<dbReference type="GO" id="GO:1901909">
    <property type="term" value="P:diadenosine hexaphosphate catabolic process"/>
    <property type="evidence" value="ECO:0007669"/>
    <property type="project" value="TreeGrafter"/>
</dbReference>
<dbReference type="GO" id="GO:0005737">
    <property type="term" value="C:cytoplasm"/>
    <property type="evidence" value="ECO:0007669"/>
    <property type="project" value="TreeGrafter"/>
</dbReference>
<dbReference type="GO" id="GO:0000298">
    <property type="term" value="F:endopolyphosphatase activity"/>
    <property type="evidence" value="ECO:0007669"/>
    <property type="project" value="TreeGrafter"/>
</dbReference>
<dbReference type="GO" id="GO:0034431">
    <property type="term" value="F:bis(5'-adenosyl)-hexaphosphatase activity"/>
    <property type="evidence" value="ECO:0007669"/>
    <property type="project" value="TreeGrafter"/>
</dbReference>
<comment type="cofactor">
    <cofactor evidence="1">
        <name>Mg(2+)</name>
        <dbReference type="ChEBI" id="CHEBI:18420"/>
    </cofactor>
</comment>
<dbReference type="InterPro" id="IPR000086">
    <property type="entry name" value="NUDIX_hydrolase_dom"/>
</dbReference>
<dbReference type="PROSITE" id="PS51462">
    <property type="entry name" value="NUDIX"/>
    <property type="match status" value="1"/>
</dbReference>
<dbReference type="InterPro" id="IPR015797">
    <property type="entry name" value="NUDIX_hydrolase-like_dom_sf"/>
</dbReference>
<dbReference type="SUPFAM" id="SSF55811">
    <property type="entry name" value="Nudix"/>
    <property type="match status" value="1"/>
</dbReference>
<proteinExistence type="predicted"/>
<evidence type="ECO:0000313" key="7">
    <source>
        <dbReference type="Proteomes" id="UP000319731"/>
    </source>
</evidence>
<evidence type="ECO:0000256" key="2">
    <source>
        <dbReference type="ARBA" id="ARBA00022723"/>
    </source>
</evidence>
<gene>
    <name evidence="6" type="ORF">SmJEL517_g05082</name>
</gene>
<dbReference type="Pfam" id="PF00293">
    <property type="entry name" value="NUDIX"/>
    <property type="match status" value="1"/>
</dbReference>
<name>A0A507BR89_9FUNG</name>
<evidence type="ECO:0000259" key="5">
    <source>
        <dbReference type="PROSITE" id="PS51462"/>
    </source>
</evidence>
<dbReference type="EMBL" id="QEAO01000041">
    <property type="protein sequence ID" value="TPX31667.1"/>
    <property type="molecule type" value="Genomic_DNA"/>
</dbReference>
<evidence type="ECO:0000256" key="1">
    <source>
        <dbReference type="ARBA" id="ARBA00001946"/>
    </source>
</evidence>
<dbReference type="OrthoDB" id="2011998at2759"/>
<evidence type="ECO:0000256" key="4">
    <source>
        <dbReference type="ARBA" id="ARBA00022842"/>
    </source>
</evidence>
<comment type="caution">
    <text evidence="6">The sequence shown here is derived from an EMBL/GenBank/DDBJ whole genome shotgun (WGS) entry which is preliminary data.</text>
</comment>
<organism evidence="6 7">
    <name type="scientific">Synchytrium microbalum</name>
    <dbReference type="NCBI Taxonomy" id="1806994"/>
    <lineage>
        <taxon>Eukaryota</taxon>
        <taxon>Fungi</taxon>
        <taxon>Fungi incertae sedis</taxon>
        <taxon>Chytridiomycota</taxon>
        <taxon>Chytridiomycota incertae sedis</taxon>
        <taxon>Chytridiomycetes</taxon>
        <taxon>Synchytriales</taxon>
        <taxon>Synchytriaceae</taxon>
        <taxon>Synchytrium</taxon>
    </lineage>
</organism>
<dbReference type="CDD" id="cd04666">
    <property type="entry name" value="NUDIX_DIPP2_like_Nudt4"/>
    <property type="match status" value="1"/>
</dbReference>
<dbReference type="STRING" id="1806994.A0A507BR89"/>
<dbReference type="RefSeq" id="XP_031023041.1">
    <property type="nucleotide sequence ID" value="XM_031171010.1"/>
</dbReference>
<dbReference type="GO" id="GO:0071543">
    <property type="term" value="P:diphosphoinositol polyphosphate metabolic process"/>
    <property type="evidence" value="ECO:0007669"/>
    <property type="project" value="TreeGrafter"/>
</dbReference>
<sequence>MVMDDVARTGRDKQIYTSDGAREVVGVVAIIKESKQIVLVSSRKHEKYVLPKGGAENDETFEESAIRECWEEAGCSKGTITKFLASYGPDDEVTLLAKRKSKTRFTFFEMDVTSLEDKWPECKERTRKLASYDEALEILKDPVFLAALNLCSLAPT</sequence>
<keyword evidence="7" id="KW-1185">Reference proteome</keyword>
<evidence type="ECO:0000313" key="6">
    <source>
        <dbReference type="EMBL" id="TPX31667.1"/>
    </source>
</evidence>